<feature type="binding site" evidence="8">
    <location>
        <position position="5"/>
    </location>
    <ligand>
        <name>Mg(2+)</name>
        <dbReference type="ChEBI" id="CHEBI:18420"/>
    </ligand>
</feature>
<comment type="similarity">
    <text evidence="7 8">Belongs to the PINc/VapC protein family.</text>
</comment>
<feature type="binding site" evidence="8">
    <location>
        <position position="104"/>
    </location>
    <ligand>
        <name>Mg(2+)</name>
        <dbReference type="ChEBI" id="CHEBI:18420"/>
    </ligand>
</feature>
<evidence type="ECO:0000259" key="9">
    <source>
        <dbReference type="Pfam" id="PF01850"/>
    </source>
</evidence>
<dbReference type="GO" id="GO:0090729">
    <property type="term" value="F:toxin activity"/>
    <property type="evidence" value="ECO:0007669"/>
    <property type="project" value="UniProtKB-KW"/>
</dbReference>
<dbReference type="InterPro" id="IPR022907">
    <property type="entry name" value="VapC_family"/>
</dbReference>
<sequence>MIVLDTNVISELMRPAPDERVVQWLDLQSPENVAVTAITVAEILFGIERLPEGKRRTTFAEAAASLFETEFSGRILPFDSHSAGFYAMEVATAESQGKTVSMADAQIAGVCMSNDAALATRNIRDFEAFPLNLINPWMDG</sequence>
<dbReference type="Pfam" id="PF01850">
    <property type="entry name" value="PIN"/>
    <property type="match status" value="1"/>
</dbReference>
<evidence type="ECO:0000313" key="11">
    <source>
        <dbReference type="Proteomes" id="UP000218896"/>
    </source>
</evidence>
<evidence type="ECO:0000256" key="2">
    <source>
        <dbReference type="ARBA" id="ARBA00022649"/>
    </source>
</evidence>
<evidence type="ECO:0000256" key="7">
    <source>
        <dbReference type="ARBA" id="ARBA00038093"/>
    </source>
</evidence>
<keyword evidence="2 8" id="KW-1277">Toxin-antitoxin system</keyword>
<protein>
    <recommendedName>
        <fullName evidence="8">Ribonuclease VapC</fullName>
        <shortName evidence="8">RNase VapC</shortName>
        <ecNumber evidence="8">3.1.-.-</ecNumber>
    </recommendedName>
    <alternativeName>
        <fullName evidence="8">Toxin VapC</fullName>
    </alternativeName>
</protein>
<dbReference type="HAMAP" id="MF_00265">
    <property type="entry name" value="VapC_Nob1"/>
    <property type="match status" value="1"/>
</dbReference>
<comment type="cofactor">
    <cofactor evidence="1 8">
        <name>Mg(2+)</name>
        <dbReference type="ChEBI" id="CHEBI:18420"/>
    </cofactor>
</comment>
<dbReference type="GO" id="GO:0000287">
    <property type="term" value="F:magnesium ion binding"/>
    <property type="evidence" value="ECO:0007669"/>
    <property type="project" value="UniProtKB-UniRule"/>
</dbReference>
<dbReference type="InterPro" id="IPR029060">
    <property type="entry name" value="PIN-like_dom_sf"/>
</dbReference>
<dbReference type="PANTHER" id="PTHR33653:SF1">
    <property type="entry name" value="RIBONUCLEASE VAPC2"/>
    <property type="match status" value="1"/>
</dbReference>
<organism evidence="10 11">
    <name type="scientific">Halovibrio salipaludis</name>
    <dbReference type="NCBI Taxonomy" id="2032626"/>
    <lineage>
        <taxon>Bacteria</taxon>
        <taxon>Pseudomonadati</taxon>
        <taxon>Pseudomonadota</taxon>
        <taxon>Gammaproteobacteria</taxon>
        <taxon>Oceanospirillales</taxon>
        <taxon>Halomonadaceae</taxon>
        <taxon>Halovibrio</taxon>
    </lineage>
</organism>
<evidence type="ECO:0000256" key="8">
    <source>
        <dbReference type="HAMAP-Rule" id="MF_00265"/>
    </source>
</evidence>
<name>A0A2A2EZR8_9GAMM</name>
<evidence type="ECO:0000256" key="6">
    <source>
        <dbReference type="ARBA" id="ARBA00022842"/>
    </source>
</evidence>
<gene>
    <name evidence="8" type="primary">vapC</name>
    <name evidence="10" type="ORF">CK501_14360</name>
</gene>
<dbReference type="OrthoDB" id="9804823at2"/>
<dbReference type="Proteomes" id="UP000218896">
    <property type="component" value="Unassembled WGS sequence"/>
</dbReference>
<evidence type="ECO:0000313" key="10">
    <source>
        <dbReference type="EMBL" id="PAU77869.1"/>
    </source>
</evidence>
<evidence type="ECO:0000256" key="5">
    <source>
        <dbReference type="ARBA" id="ARBA00022801"/>
    </source>
</evidence>
<dbReference type="InterPro" id="IPR050556">
    <property type="entry name" value="Type_II_TA_system_RNase"/>
</dbReference>
<feature type="domain" description="PIN" evidence="9">
    <location>
        <begin position="2"/>
        <end position="126"/>
    </location>
</feature>
<dbReference type="EC" id="3.1.-.-" evidence="8"/>
<dbReference type="CDD" id="cd18731">
    <property type="entry name" value="PIN_NgFitB-like"/>
    <property type="match status" value="1"/>
</dbReference>
<keyword evidence="3 8" id="KW-0540">Nuclease</keyword>
<dbReference type="EMBL" id="NSKD01000008">
    <property type="protein sequence ID" value="PAU77869.1"/>
    <property type="molecule type" value="Genomic_DNA"/>
</dbReference>
<keyword evidence="5 8" id="KW-0378">Hydrolase</keyword>
<dbReference type="InterPro" id="IPR002716">
    <property type="entry name" value="PIN_dom"/>
</dbReference>
<keyword evidence="8" id="KW-0800">Toxin</keyword>
<comment type="function">
    <text evidence="8">Toxic component of a toxin-antitoxin (TA) system. An RNase.</text>
</comment>
<dbReference type="Gene3D" id="3.40.50.1010">
    <property type="entry name" value="5'-nuclease"/>
    <property type="match status" value="1"/>
</dbReference>
<evidence type="ECO:0000256" key="3">
    <source>
        <dbReference type="ARBA" id="ARBA00022722"/>
    </source>
</evidence>
<dbReference type="GO" id="GO:0016787">
    <property type="term" value="F:hydrolase activity"/>
    <property type="evidence" value="ECO:0007669"/>
    <property type="project" value="UniProtKB-KW"/>
</dbReference>
<evidence type="ECO:0000256" key="4">
    <source>
        <dbReference type="ARBA" id="ARBA00022723"/>
    </source>
</evidence>
<accession>A0A2A2EZR8</accession>
<proteinExistence type="inferred from homology"/>
<dbReference type="PANTHER" id="PTHR33653">
    <property type="entry name" value="RIBONUCLEASE VAPC2"/>
    <property type="match status" value="1"/>
</dbReference>
<comment type="caution">
    <text evidence="10">The sequence shown here is derived from an EMBL/GenBank/DDBJ whole genome shotgun (WGS) entry which is preliminary data.</text>
</comment>
<keyword evidence="6 8" id="KW-0460">Magnesium</keyword>
<dbReference type="GO" id="GO:0004540">
    <property type="term" value="F:RNA nuclease activity"/>
    <property type="evidence" value="ECO:0007669"/>
    <property type="project" value="InterPro"/>
</dbReference>
<reference evidence="10 11" key="1">
    <citation type="submission" date="2017-08" db="EMBL/GenBank/DDBJ databases">
        <title>Halovibrio sewagensis sp. nov., isolated from wastewater of high salinity.</title>
        <authorList>
            <person name="Dong X."/>
            <person name="Zhang G."/>
        </authorList>
    </citation>
    <scope>NUCLEOTIDE SEQUENCE [LARGE SCALE GENOMIC DNA]</scope>
    <source>
        <strain evidence="10 11">YL5-2</strain>
    </source>
</reference>
<keyword evidence="11" id="KW-1185">Reference proteome</keyword>
<dbReference type="AlphaFoldDB" id="A0A2A2EZR8"/>
<evidence type="ECO:0000256" key="1">
    <source>
        <dbReference type="ARBA" id="ARBA00001946"/>
    </source>
</evidence>
<keyword evidence="4 8" id="KW-0479">Metal-binding</keyword>
<dbReference type="RefSeq" id="WP_095618434.1">
    <property type="nucleotide sequence ID" value="NZ_NSKD01000008.1"/>
</dbReference>
<dbReference type="SUPFAM" id="SSF88723">
    <property type="entry name" value="PIN domain-like"/>
    <property type="match status" value="1"/>
</dbReference>